<proteinExistence type="predicted"/>
<reference evidence="1" key="1">
    <citation type="submission" date="2018-10" db="EMBL/GenBank/DDBJ databases">
        <title>Hidden diversity of soil giant viruses.</title>
        <authorList>
            <person name="Schulz F."/>
            <person name="Alteio L."/>
            <person name="Goudeau D."/>
            <person name="Ryan E.M."/>
            <person name="Malmstrom R.R."/>
            <person name="Blanchard J."/>
            <person name="Woyke T."/>
        </authorList>
    </citation>
    <scope>NUCLEOTIDE SEQUENCE</scope>
    <source>
        <strain evidence="1">SYV1</strain>
    </source>
</reference>
<dbReference type="EMBL" id="MK072508">
    <property type="protein sequence ID" value="AYV86540.1"/>
    <property type="molecule type" value="Genomic_DNA"/>
</dbReference>
<evidence type="ECO:0000313" key="1">
    <source>
        <dbReference type="EMBL" id="AYV86540.1"/>
    </source>
</evidence>
<accession>A0A3G5AHA7</accession>
<organism evidence="1">
    <name type="scientific">Sylvanvirus sp</name>
    <dbReference type="NCBI Taxonomy" id="2487774"/>
    <lineage>
        <taxon>Viruses</taxon>
    </lineage>
</organism>
<sequence length="621" mass="72948">MGDLKDLKDFNIYKDMDETKNKTRMISNRISTRPSSHILERSHWLWINITSFIRVSEMRGVASMSRSINRLLQHPDCWSSSMNDYLFISGDNIYFFDTPLGIVNNSSCSLMLHRHLRISSFLSNIEPLLLQFVGDCKRLQSLKCNLDTFFQLISCENISSICITSLYLTNLAEKHVYDQTELELLDTWGLKMPYVRHLICQLSTSELRVATNVIRGIQYLRGIYSIHMIGDNGYGYEVDVEDEHVGREWTSLIQDVSRYAPYIFELRLDRMTKGVFDIVLSRFSQLKTFWVSEYRLNQTELMYELLQSQWDGLMDRDFFHWTQLDFILTDTQRHEVPIPKHDSSSIGVRFIGVLKEHCYLAFTPVFFLIHSHNLQHVSFSKLIEISICIYAITPSLNDSLTSVHLATVFQSLVNLKSFKAEFSKDPRFNEELEWSLLIKLLRACTSLPIGLEVFDMPLGGYPIYPEHVDLVTLFSRFKSLKQLFLRDDFHPHQFYYTQRYMSSLLCLEELWVSGLHHLTYSQRILFMEDLPVSLREIGSMGFCMYKFSLLEDGHTIEDWWSQYILRLPLLECQFMYIEEQGTHPVLVNIGRKLIDFCSEYYSLTCRVCTKYDHHIYCAFEC</sequence>
<protein>
    <submittedName>
        <fullName evidence="1">Uncharacterized protein</fullName>
    </submittedName>
</protein>
<name>A0A3G5AHA7_9VIRU</name>
<gene>
    <name evidence="1" type="ORF">Sylvanvirus2_36</name>
</gene>